<organism evidence="7 8">
    <name type="scientific">Pseudonocardia adelaidensis</name>
    <dbReference type="NCBI Taxonomy" id="648754"/>
    <lineage>
        <taxon>Bacteria</taxon>
        <taxon>Bacillati</taxon>
        <taxon>Actinomycetota</taxon>
        <taxon>Actinomycetes</taxon>
        <taxon>Pseudonocardiales</taxon>
        <taxon>Pseudonocardiaceae</taxon>
        <taxon>Pseudonocardia</taxon>
    </lineage>
</organism>
<evidence type="ECO:0000256" key="1">
    <source>
        <dbReference type="ARBA" id="ARBA00023015"/>
    </source>
</evidence>
<dbReference type="InterPro" id="IPR009057">
    <property type="entry name" value="Homeodomain-like_sf"/>
</dbReference>
<dbReference type="InterPro" id="IPR050109">
    <property type="entry name" value="HTH-type_TetR-like_transc_reg"/>
</dbReference>
<dbReference type="EMBL" id="BAABJO010000017">
    <property type="protein sequence ID" value="GAA5127421.1"/>
    <property type="molecule type" value="Genomic_DNA"/>
</dbReference>
<dbReference type="InterPro" id="IPR001647">
    <property type="entry name" value="HTH_TetR"/>
</dbReference>
<evidence type="ECO:0000313" key="8">
    <source>
        <dbReference type="Proteomes" id="UP001500804"/>
    </source>
</evidence>
<accession>A0ABP9NMJ4</accession>
<evidence type="ECO:0000256" key="4">
    <source>
        <dbReference type="PROSITE-ProRule" id="PRU00335"/>
    </source>
</evidence>
<dbReference type="PRINTS" id="PR00455">
    <property type="entry name" value="HTHTETR"/>
</dbReference>
<protein>
    <submittedName>
        <fullName evidence="7">TetR/AcrR family transcriptional regulator</fullName>
    </submittedName>
</protein>
<dbReference type="SUPFAM" id="SSF48498">
    <property type="entry name" value="Tetracyclin repressor-like, C-terminal domain"/>
    <property type="match status" value="1"/>
</dbReference>
<name>A0ABP9NMJ4_9PSEU</name>
<proteinExistence type="predicted"/>
<reference evidence="8" key="1">
    <citation type="journal article" date="2019" name="Int. J. Syst. Evol. Microbiol.">
        <title>The Global Catalogue of Microorganisms (GCM) 10K type strain sequencing project: providing services to taxonomists for standard genome sequencing and annotation.</title>
        <authorList>
            <consortium name="The Broad Institute Genomics Platform"/>
            <consortium name="The Broad Institute Genome Sequencing Center for Infectious Disease"/>
            <person name="Wu L."/>
            <person name="Ma J."/>
        </authorList>
    </citation>
    <scope>NUCLEOTIDE SEQUENCE [LARGE SCALE GENOMIC DNA]</scope>
    <source>
        <strain evidence="8">JCM 18302</strain>
    </source>
</reference>
<evidence type="ECO:0000259" key="6">
    <source>
        <dbReference type="PROSITE" id="PS50977"/>
    </source>
</evidence>
<dbReference type="PANTHER" id="PTHR30055">
    <property type="entry name" value="HTH-TYPE TRANSCRIPTIONAL REGULATOR RUTR"/>
    <property type="match status" value="1"/>
</dbReference>
<keyword evidence="8" id="KW-1185">Reference proteome</keyword>
<feature type="region of interest" description="Disordered" evidence="5">
    <location>
        <begin position="199"/>
        <end position="224"/>
    </location>
</feature>
<dbReference type="PANTHER" id="PTHR30055:SF234">
    <property type="entry name" value="HTH-TYPE TRANSCRIPTIONAL REGULATOR BETI"/>
    <property type="match status" value="1"/>
</dbReference>
<dbReference type="RefSeq" id="WP_345607225.1">
    <property type="nucleotide sequence ID" value="NZ_BAABJO010000017.1"/>
</dbReference>
<dbReference type="Pfam" id="PF00440">
    <property type="entry name" value="TetR_N"/>
    <property type="match status" value="1"/>
</dbReference>
<gene>
    <name evidence="7" type="ORF">GCM10023320_44750</name>
</gene>
<keyword evidence="3" id="KW-0804">Transcription</keyword>
<dbReference type="InterPro" id="IPR036271">
    <property type="entry name" value="Tet_transcr_reg_TetR-rel_C_sf"/>
</dbReference>
<dbReference type="SUPFAM" id="SSF46689">
    <property type="entry name" value="Homeodomain-like"/>
    <property type="match status" value="1"/>
</dbReference>
<evidence type="ECO:0000256" key="3">
    <source>
        <dbReference type="ARBA" id="ARBA00023163"/>
    </source>
</evidence>
<sequence>MGDEQLPRLRADARRNRDRIVAAAKTWFATHGPEAPTEEIARSAGVAPGTLYRHFADREALIRAVAVDNFDHAIAEANAAVTEEASAWDALVRILRQSQELRLSFRLLTAYPHMHAVLKKERNADQARRHMVDLLDRVVRRAQAEGTLRTDVGTGDVAVMFALLAHPLAVEQSATAQLASERCMALLLESLRAGGDHDRLPGQAIWPDQITDDATAPPDGPLDG</sequence>
<keyword evidence="1" id="KW-0805">Transcription regulation</keyword>
<feature type="DNA-binding region" description="H-T-H motif" evidence="4">
    <location>
        <begin position="36"/>
        <end position="55"/>
    </location>
</feature>
<keyword evidence="2 4" id="KW-0238">DNA-binding</keyword>
<comment type="caution">
    <text evidence="7">The sequence shown here is derived from an EMBL/GenBank/DDBJ whole genome shotgun (WGS) entry which is preliminary data.</text>
</comment>
<feature type="domain" description="HTH tetR-type" evidence="6">
    <location>
        <begin position="14"/>
        <end position="73"/>
    </location>
</feature>
<evidence type="ECO:0000313" key="7">
    <source>
        <dbReference type="EMBL" id="GAA5127421.1"/>
    </source>
</evidence>
<dbReference type="PROSITE" id="PS50977">
    <property type="entry name" value="HTH_TETR_2"/>
    <property type="match status" value="1"/>
</dbReference>
<evidence type="ECO:0000256" key="2">
    <source>
        <dbReference type="ARBA" id="ARBA00023125"/>
    </source>
</evidence>
<dbReference type="Proteomes" id="UP001500804">
    <property type="component" value="Unassembled WGS sequence"/>
</dbReference>
<dbReference type="Gene3D" id="1.10.357.10">
    <property type="entry name" value="Tetracycline Repressor, domain 2"/>
    <property type="match status" value="1"/>
</dbReference>
<evidence type="ECO:0000256" key="5">
    <source>
        <dbReference type="SAM" id="MobiDB-lite"/>
    </source>
</evidence>